<feature type="region of interest" description="Disordered" evidence="1">
    <location>
        <begin position="47"/>
        <end position="79"/>
    </location>
</feature>
<gene>
    <name evidence="2" type="ORF">H5410_056824</name>
</gene>
<proteinExistence type="predicted"/>
<evidence type="ECO:0000313" key="2">
    <source>
        <dbReference type="EMBL" id="KAG5576690.1"/>
    </source>
</evidence>
<keyword evidence="3" id="KW-1185">Reference proteome</keyword>
<dbReference type="AlphaFoldDB" id="A0A9J5WME0"/>
<evidence type="ECO:0000256" key="1">
    <source>
        <dbReference type="SAM" id="MobiDB-lite"/>
    </source>
</evidence>
<feature type="region of interest" description="Disordered" evidence="1">
    <location>
        <begin position="175"/>
        <end position="195"/>
    </location>
</feature>
<evidence type="ECO:0000313" key="3">
    <source>
        <dbReference type="Proteomes" id="UP000824120"/>
    </source>
</evidence>
<name>A0A9J5WME0_SOLCO</name>
<dbReference type="Proteomes" id="UP000824120">
    <property type="component" value="Chromosome 11"/>
</dbReference>
<comment type="caution">
    <text evidence="2">The sequence shown here is derived from an EMBL/GenBank/DDBJ whole genome shotgun (WGS) entry which is preliminary data.</text>
</comment>
<sequence length="195" mass="22089">MAWVLHQCTNNMDLGFVRGSGMVRTNIDEQPRKSVWVWRFELRARSHTTSNRVTPTSTPAESVSTPEPHVDPMPPVVPPPRLHNRLKRDAYGELVPKSKKKANEFRPIKSITVHSVEVSCSEEYINAIVDRPPGSALSYEELCQCIGVPRDVIRVIDVTLSSSTNIQRIEAKYTREETDRRKKAPVDTSLEVDVE</sequence>
<reference evidence="2 3" key="1">
    <citation type="submission" date="2020-09" db="EMBL/GenBank/DDBJ databases">
        <title>De no assembly of potato wild relative species, Solanum commersonii.</title>
        <authorList>
            <person name="Cho K."/>
        </authorList>
    </citation>
    <scope>NUCLEOTIDE SEQUENCE [LARGE SCALE GENOMIC DNA]</scope>
    <source>
        <strain evidence="2">LZ3.2</strain>
        <tissue evidence="2">Leaf</tissue>
    </source>
</reference>
<feature type="compositionally biased region" description="Polar residues" evidence="1">
    <location>
        <begin position="47"/>
        <end position="65"/>
    </location>
</feature>
<dbReference type="EMBL" id="JACXVP010000011">
    <property type="protein sequence ID" value="KAG5576690.1"/>
    <property type="molecule type" value="Genomic_DNA"/>
</dbReference>
<dbReference type="PANTHER" id="PTHR33180">
    <property type="entry name" value="PHOTOSYSTEM II CP43 REACTION CENTER PROTEIN"/>
    <property type="match status" value="1"/>
</dbReference>
<protein>
    <submittedName>
        <fullName evidence="2">Uncharacterized protein</fullName>
    </submittedName>
</protein>
<organism evidence="2 3">
    <name type="scientific">Solanum commersonii</name>
    <name type="common">Commerson's wild potato</name>
    <name type="synonym">Commerson's nightshade</name>
    <dbReference type="NCBI Taxonomy" id="4109"/>
    <lineage>
        <taxon>Eukaryota</taxon>
        <taxon>Viridiplantae</taxon>
        <taxon>Streptophyta</taxon>
        <taxon>Embryophyta</taxon>
        <taxon>Tracheophyta</taxon>
        <taxon>Spermatophyta</taxon>
        <taxon>Magnoliopsida</taxon>
        <taxon>eudicotyledons</taxon>
        <taxon>Gunneridae</taxon>
        <taxon>Pentapetalae</taxon>
        <taxon>asterids</taxon>
        <taxon>lamiids</taxon>
        <taxon>Solanales</taxon>
        <taxon>Solanaceae</taxon>
        <taxon>Solanoideae</taxon>
        <taxon>Solaneae</taxon>
        <taxon>Solanum</taxon>
    </lineage>
</organism>
<dbReference type="PANTHER" id="PTHR33180:SF31">
    <property type="entry name" value="POLYPROTEIN PROTEIN"/>
    <property type="match status" value="1"/>
</dbReference>
<accession>A0A9J5WME0</accession>